<dbReference type="PANTHER" id="PTHR34293">
    <property type="entry name" value="HTH-TYPE TRANSCRIPTIONAL REGULATOR TRMBL2"/>
    <property type="match status" value="1"/>
</dbReference>
<evidence type="ECO:0008006" key="3">
    <source>
        <dbReference type="Google" id="ProtNLM"/>
    </source>
</evidence>
<dbReference type="Gene3D" id="1.10.10.10">
    <property type="entry name" value="Winged helix-like DNA-binding domain superfamily/Winged helix DNA-binding domain"/>
    <property type="match status" value="1"/>
</dbReference>
<protein>
    <recommendedName>
        <fullName evidence="3">HTH luxR-type domain-containing protein</fullName>
    </recommendedName>
</protein>
<organism evidence="1 2">
    <name type="scientific">Amycolatopsis pretoriensis</name>
    <dbReference type="NCBI Taxonomy" id="218821"/>
    <lineage>
        <taxon>Bacteria</taxon>
        <taxon>Bacillati</taxon>
        <taxon>Actinomycetota</taxon>
        <taxon>Actinomycetes</taxon>
        <taxon>Pseudonocardiales</taxon>
        <taxon>Pseudonocardiaceae</taxon>
        <taxon>Amycolatopsis</taxon>
    </lineage>
</organism>
<reference evidence="2" key="1">
    <citation type="submission" date="2016-10" db="EMBL/GenBank/DDBJ databases">
        <authorList>
            <person name="Varghese N."/>
            <person name="Submissions S."/>
        </authorList>
    </citation>
    <scope>NUCLEOTIDE SEQUENCE [LARGE SCALE GENOMIC DNA]</scope>
    <source>
        <strain evidence="2">DSM 44654</strain>
    </source>
</reference>
<evidence type="ECO:0000313" key="2">
    <source>
        <dbReference type="Proteomes" id="UP000198878"/>
    </source>
</evidence>
<name>A0A1H5QXW7_9PSEU</name>
<dbReference type="InterPro" id="IPR016032">
    <property type="entry name" value="Sig_transdc_resp-reg_C-effctor"/>
</dbReference>
<evidence type="ECO:0000313" key="1">
    <source>
        <dbReference type="EMBL" id="SEF30960.1"/>
    </source>
</evidence>
<dbReference type="OrthoDB" id="4266042at2"/>
<dbReference type="GO" id="GO:0003677">
    <property type="term" value="F:DNA binding"/>
    <property type="evidence" value="ECO:0007669"/>
    <property type="project" value="InterPro"/>
</dbReference>
<sequence length="212" mass="23201">MERVSDVVVVRGEAELFERTAHLFATATEISCAARDLHTWSVAHPTAPEREQAVRTTSVRKMYLPAVLFDPALAGHLRFMATHGARIRITEREVNETILLDRRIAIVAGDHVGGVRSYTVVSSPELVQGIQSLFEAAWAGGTDLEAYQARFTELGAREILEQLASGCKDETAARALGVGLRTYRRRVAELMDVLGASSRFQAGARAREAGLL</sequence>
<accession>A0A1H5QXW7</accession>
<dbReference type="Proteomes" id="UP000198878">
    <property type="component" value="Unassembled WGS sequence"/>
</dbReference>
<dbReference type="InterPro" id="IPR051797">
    <property type="entry name" value="TrmB-like"/>
</dbReference>
<gene>
    <name evidence="1" type="ORF">SAMN05421837_105519</name>
</gene>
<dbReference type="PANTHER" id="PTHR34293:SF1">
    <property type="entry name" value="HTH-TYPE TRANSCRIPTIONAL REGULATOR TRMBL2"/>
    <property type="match status" value="1"/>
</dbReference>
<dbReference type="EMBL" id="FNUJ01000005">
    <property type="protein sequence ID" value="SEF30960.1"/>
    <property type="molecule type" value="Genomic_DNA"/>
</dbReference>
<dbReference type="GO" id="GO:0006355">
    <property type="term" value="P:regulation of DNA-templated transcription"/>
    <property type="evidence" value="ECO:0007669"/>
    <property type="project" value="InterPro"/>
</dbReference>
<dbReference type="SUPFAM" id="SSF46894">
    <property type="entry name" value="C-terminal effector domain of the bipartite response regulators"/>
    <property type="match status" value="1"/>
</dbReference>
<dbReference type="AlphaFoldDB" id="A0A1H5QXW7"/>
<dbReference type="RefSeq" id="WP_086680218.1">
    <property type="nucleotide sequence ID" value="NZ_FNUJ01000005.1"/>
</dbReference>
<dbReference type="InterPro" id="IPR036388">
    <property type="entry name" value="WH-like_DNA-bd_sf"/>
</dbReference>
<proteinExistence type="predicted"/>
<dbReference type="STRING" id="218821.SAMN05421837_105519"/>
<keyword evidence="2" id="KW-1185">Reference proteome</keyword>